<dbReference type="InterPro" id="IPR004604">
    <property type="entry name" value="DNA_recomb/repair_RecN"/>
</dbReference>
<reference evidence="11 12" key="1">
    <citation type="submission" date="2024-04" db="EMBL/GenBank/DDBJ databases">
        <title>Human intestinal bacterial collection.</title>
        <authorList>
            <person name="Pauvert C."/>
            <person name="Hitch T.C.A."/>
            <person name="Clavel T."/>
        </authorList>
    </citation>
    <scope>NUCLEOTIDE SEQUENCE [LARGE SCALE GENOMIC DNA]</scope>
    <source>
        <strain evidence="11 12">CLA-SR-H026</strain>
    </source>
</reference>
<dbReference type="PANTHER" id="PTHR11059">
    <property type="entry name" value="DNA REPAIR PROTEIN RECN"/>
    <property type="match status" value="1"/>
</dbReference>
<evidence type="ECO:0000256" key="7">
    <source>
        <dbReference type="ARBA" id="ARBA00023204"/>
    </source>
</evidence>
<evidence type="ECO:0000313" key="12">
    <source>
        <dbReference type="Proteomes" id="UP001481872"/>
    </source>
</evidence>
<dbReference type="SUPFAM" id="SSF52540">
    <property type="entry name" value="P-loop containing nucleoside triphosphate hydrolases"/>
    <property type="match status" value="1"/>
</dbReference>
<dbReference type="Proteomes" id="UP001481872">
    <property type="component" value="Unassembled WGS sequence"/>
</dbReference>
<sequence>MFLRLQIDDFAIIDHSSMEFHDGFSVLTGETGAGKSIIMDAIGLILGGRAQKNMIRKGAEKASVQGVFMTKNKKALDFLAEHNIPFEDVIIVERSIDRDRPSLSEINGKIVTNGVLKDFGSILALSEVQGENSFLMKPDFQLELLDRFCGEEHKRDLAELKEIYGAYRALLDRLKAEVKDPEALAREGDLLRYQIEEIETLALEEEEDEALAEEFRARNSHTETLELLNEMNQLAFEEGGIRSLLDRYGAALEKVAQNDSHFADLFESFEDMRYGFQDLAQTLRDRGENFDDDPGRLQEVTDRLDTINSMKRKYGDSYEKIQAFLEESRKRLDFIDDYEHVVETMKKACEEKMEAATALSLRLRKRRMDAAQVLEGRMAREMEELDIQGAAFKVDFSEKALAADGMDGVRFLVATNRGEDLLPMADIASGGEISRIFLAFISIFSELDEREILILDEVDTGMSGKTAKVVAEKMKRLSEDRQLIVVSHLPQVVARADRQYRIQKRLEAGRTVSYVQKLNDEERIAMLATMISGEDTEKTRETAREMLRNRI</sequence>
<keyword evidence="7 9" id="KW-0234">DNA repair</keyword>
<evidence type="ECO:0000256" key="9">
    <source>
        <dbReference type="PIRNR" id="PIRNR003128"/>
    </source>
</evidence>
<keyword evidence="4" id="KW-0547">Nucleotide-binding</keyword>
<comment type="similarity">
    <text evidence="2 9">Belongs to the RecN family.</text>
</comment>
<organism evidence="11 12">
    <name type="scientific">Aedoeadaptatus acetigenes</name>
    <dbReference type="NCBI Taxonomy" id="2981723"/>
    <lineage>
        <taxon>Bacteria</taxon>
        <taxon>Bacillati</taxon>
        <taxon>Bacillota</taxon>
        <taxon>Tissierellia</taxon>
        <taxon>Tissierellales</taxon>
        <taxon>Peptoniphilaceae</taxon>
        <taxon>Aedoeadaptatus</taxon>
    </lineage>
</organism>
<evidence type="ECO:0000256" key="4">
    <source>
        <dbReference type="ARBA" id="ARBA00022741"/>
    </source>
</evidence>
<keyword evidence="5 9" id="KW-0227">DNA damage</keyword>
<protein>
    <recommendedName>
        <fullName evidence="3 9">DNA repair protein RecN</fullName>
    </recommendedName>
    <alternativeName>
        <fullName evidence="8 9">Recombination protein N</fullName>
    </alternativeName>
</protein>
<dbReference type="InterPro" id="IPR027417">
    <property type="entry name" value="P-loop_NTPase"/>
</dbReference>
<keyword evidence="12" id="KW-1185">Reference proteome</keyword>
<comment type="function">
    <text evidence="1 9">May be involved in recombinational repair of damaged DNA.</text>
</comment>
<comment type="caution">
    <text evidence="11">The sequence shown here is derived from an EMBL/GenBank/DDBJ whole genome shotgun (WGS) entry which is preliminary data.</text>
</comment>
<dbReference type="PIRSF" id="PIRSF003128">
    <property type="entry name" value="RecN"/>
    <property type="match status" value="1"/>
</dbReference>
<name>A0ABV1J3E2_9FIRM</name>
<evidence type="ECO:0000313" key="11">
    <source>
        <dbReference type="EMBL" id="MEQ3352711.1"/>
    </source>
</evidence>
<evidence type="ECO:0000256" key="1">
    <source>
        <dbReference type="ARBA" id="ARBA00003618"/>
    </source>
</evidence>
<gene>
    <name evidence="11" type="primary">recN</name>
    <name evidence="11" type="ORF">AAA081_00130</name>
</gene>
<dbReference type="CDD" id="cd03241">
    <property type="entry name" value="ABC_RecN"/>
    <property type="match status" value="1"/>
</dbReference>
<dbReference type="EMBL" id="JBBNPS010000001">
    <property type="protein sequence ID" value="MEQ3352711.1"/>
    <property type="molecule type" value="Genomic_DNA"/>
</dbReference>
<evidence type="ECO:0000256" key="5">
    <source>
        <dbReference type="ARBA" id="ARBA00022763"/>
    </source>
</evidence>
<evidence type="ECO:0000256" key="2">
    <source>
        <dbReference type="ARBA" id="ARBA00009441"/>
    </source>
</evidence>
<evidence type="ECO:0000256" key="8">
    <source>
        <dbReference type="ARBA" id="ARBA00033408"/>
    </source>
</evidence>
<dbReference type="Pfam" id="PF02463">
    <property type="entry name" value="SMC_N"/>
    <property type="match status" value="1"/>
</dbReference>
<dbReference type="PANTHER" id="PTHR11059:SF0">
    <property type="entry name" value="DNA REPAIR PROTEIN RECN"/>
    <property type="match status" value="1"/>
</dbReference>
<dbReference type="RefSeq" id="WP_148471448.1">
    <property type="nucleotide sequence ID" value="NZ_JAOQJD010000001.1"/>
</dbReference>
<evidence type="ECO:0000256" key="6">
    <source>
        <dbReference type="ARBA" id="ARBA00022840"/>
    </source>
</evidence>
<dbReference type="Gene3D" id="3.40.50.300">
    <property type="entry name" value="P-loop containing nucleotide triphosphate hydrolases"/>
    <property type="match status" value="2"/>
</dbReference>
<evidence type="ECO:0000259" key="10">
    <source>
        <dbReference type="Pfam" id="PF02463"/>
    </source>
</evidence>
<evidence type="ECO:0000256" key="3">
    <source>
        <dbReference type="ARBA" id="ARBA00021315"/>
    </source>
</evidence>
<keyword evidence="6" id="KW-0067">ATP-binding</keyword>
<accession>A0ABV1J3E2</accession>
<dbReference type="InterPro" id="IPR003395">
    <property type="entry name" value="RecF/RecN/SMC_N"/>
</dbReference>
<dbReference type="NCBIfam" id="TIGR00634">
    <property type="entry name" value="recN"/>
    <property type="match status" value="1"/>
</dbReference>
<feature type="domain" description="RecF/RecN/SMC N-terminal" evidence="10">
    <location>
        <begin position="4"/>
        <end position="504"/>
    </location>
</feature>
<proteinExistence type="inferred from homology"/>